<proteinExistence type="predicted"/>
<dbReference type="PANTHER" id="PTHR24147:SF64">
    <property type="entry name" value="ANKYRIN REPEAT DOMAIN-CONTAINING PROTEIN 19-RELATED"/>
    <property type="match status" value="1"/>
</dbReference>
<feature type="repeat" description="ANK" evidence="1">
    <location>
        <begin position="143"/>
        <end position="175"/>
    </location>
</feature>
<dbReference type="PANTHER" id="PTHR24147">
    <property type="entry name" value="ANKYRIN REPEAT DOMAIN 36-RELATED"/>
    <property type="match status" value="1"/>
</dbReference>
<dbReference type="Gene3D" id="1.25.40.20">
    <property type="entry name" value="Ankyrin repeat-containing domain"/>
    <property type="match status" value="2"/>
</dbReference>
<dbReference type="InterPro" id="IPR050657">
    <property type="entry name" value="Ankyrin_repeat_domain"/>
</dbReference>
<reference evidence="3" key="1">
    <citation type="submission" date="2023-09" db="UniProtKB">
        <authorList>
            <consortium name="Ensembl"/>
        </authorList>
    </citation>
    <scope>IDENTIFICATION</scope>
</reference>
<dbReference type="SMART" id="SM00248">
    <property type="entry name" value="ANK"/>
    <property type="match status" value="6"/>
</dbReference>
<keyword evidence="1" id="KW-0040">ANK repeat</keyword>
<dbReference type="PROSITE" id="PS50088">
    <property type="entry name" value="ANK_REPEAT"/>
    <property type="match status" value="2"/>
</dbReference>
<dbReference type="Pfam" id="PF00023">
    <property type="entry name" value="Ank"/>
    <property type="match status" value="2"/>
</dbReference>
<dbReference type="PROSITE" id="PS50297">
    <property type="entry name" value="ANK_REP_REGION"/>
    <property type="match status" value="2"/>
</dbReference>
<evidence type="ECO:0000256" key="1">
    <source>
        <dbReference type="PROSITE-ProRule" id="PRU00023"/>
    </source>
</evidence>
<evidence type="ECO:0000256" key="2">
    <source>
        <dbReference type="SAM" id="MobiDB-lite"/>
    </source>
</evidence>
<feature type="repeat" description="ANK" evidence="1">
    <location>
        <begin position="77"/>
        <end position="109"/>
    </location>
</feature>
<protein>
    <submittedName>
        <fullName evidence="3">Uncharacterized protein</fullName>
    </submittedName>
</protein>
<feature type="region of interest" description="Disordered" evidence="2">
    <location>
        <begin position="28"/>
        <end position="47"/>
    </location>
</feature>
<dbReference type="AlphaFoldDB" id="A0A8C0WIH5"/>
<sequence length="276" mass="30738">MKKIFGLSAKAKTPLGFCDGRVPASKGPCSRGADQRSFASKPKSDAKIHRAASRGDVEEVKALLSSGRWAVDARDKQYRTALHFACAHGHLEVATILVENKCEIDTYDRDNRTSLLKAVQCEQEECATFHLKHGADPNTKDNSGNTALHYAVCNGNTSMANKLLAYGANIEEQTQDHLTPLLLAVKENKCNITLLLISKGEVVSVIFRNTLMYAVRCDSRDIVQLLLQHCIDVYFKDEFGWSALRYASVHHHKVPKMYVLPHMDIRSRANTTRIGL</sequence>
<dbReference type="InterPro" id="IPR036770">
    <property type="entry name" value="Ankyrin_rpt-contain_sf"/>
</dbReference>
<accession>A0A8C0WIH5</accession>
<organism evidence="3">
    <name type="scientific">Castor canadensis</name>
    <name type="common">American beaver</name>
    <dbReference type="NCBI Taxonomy" id="51338"/>
    <lineage>
        <taxon>Eukaryota</taxon>
        <taxon>Metazoa</taxon>
        <taxon>Chordata</taxon>
        <taxon>Craniata</taxon>
        <taxon>Vertebrata</taxon>
        <taxon>Euteleostomi</taxon>
        <taxon>Mammalia</taxon>
        <taxon>Eutheria</taxon>
        <taxon>Euarchontoglires</taxon>
        <taxon>Glires</taxon>
        <taxon>Rodentia</taxon>
        <taxon>Castorimorpha</taxon>
        <taxon>Castoridae</taxon>
        <taxon>Castor</taxon>
    </lineage>
</organism>
<dbReference type="Pfam" id="PF12796">
    <property type="entry name" value="Ank_2"/>
    <property type="match status" value="1"/>
</dbReference>
<dbReference type="SUPFAM" id="SSF48403">
    <property type="entry name" value="Ankyrin repeat"/>
    <property type="match status" value="1"/>
</dbReference>
<name>A0A8C0WIH5_CASCN</name>
<dbReference type="Ensembl" id="ENSCCNT00000013223.1">
    <property type="protein sequence ID" value="ENSCCNP00000010050.1"/>
    <property type="gene ID" value="ENSCCNG00000010557.1"/>
</dbReference>
<evidence type="ECO:0000313" key="3">
    <source>
        <dbReference type="Ensembl" id="ENSCCNP00000010050.1"/>
    </source>
</evidence>
<dbReference type="InterPro" id="IPR002110">
    <property type="entry name" value="Ankyrin_rpt"/>
</dbReference>